<gene>
    <name evidence="2" type="ORF">E5333_00915</name>
</gene>
<dbReference type="EMBL" id="SRYD01000002">
    <property type="protein sequence ID" value="TGY76579.1"/>
    <property type="molecule type" value="Genomic_DNA"/>
</dbReference>
<feature type="transmembrane region" description="Helical" evidence="1">
    <location>
        <begin position="36"/>
        <end position="59"/>
    </location>
</feature>
<keyword evidence="1" id="KW-0472">Membrane</keyword>
<reference evidence="2 3" key="1">
    <citation type="submission" date="2019-04" db="EMBL/GenBank/DDBJ databases">
        <title>Microbes associate with the intestines of laboratory mice.</title>
        <authorList>
            <person name="Navarre W."/>
            <person name="Wong E."/>
            <person name="Huang K."/>
            <person name="Tropini C."/>
            <person name="Ng K."/>
            <person name="Yu B."/>
        </authorList>
    </citation>
    <scope>NUCLEOTIDE SEQUENCE [LARGE SCALE GENOMIC DNA]</scope>
    <source>
        <strain evidence="2 3">NM06_A21</strain>
    </source>
</reference>
<comment type="caution">
    <text evidence="2">The sequence shown here is derived from an EMBL/GenBank/DDBJ whole genome shotgun (WGS) entry which is preliminary data.</text>
</comment>
<proteinExistence type="predicted"/>
<dbReference type="AlphaFoldDB" id="A0A4V3RUW7"/>
<keyword evidence="1" id="KW-0812">Transmembrane</keyword>
<dbReference type="Proteomes" id="UP000306630">
    <property type="component" value="Unassembled WGS sequence"/>
</dbReference>
<protein>
    <submittedName>
        <fullName evidence="2">Uncharacterized protein</fullName>
    </submittedName>
</protein>
<dbReference type="RefSeq" id="WP_135992657.1">
    <property type="nucleotide sequence ID" value="NZ_CAOWXJ010000003.1"/>
</dbReference>
<evidence type="ECO:0000313" key="3">
    <source>
        <dbReference type="Proteomes" id="UP000306630"/>
    </source>
</evidence>
<organism evidence="2 3">
    <name type="scientific">Muribaculum intestinale</name>
    <dbReference type="NCBI Taxonomy" id="1796646"/>
    <lineage>
        <taxon>Bacteria</taxon>
        <taxon>Pseudomonadati</taxon>
        <taxon>Bacteroidota</taxon>
        <taxon>Bacteroidia</taxon>
        <taxon>Bacteroidales</taxon>
        <taxon>Muribaculaceae</taxon>
        <taxon>Muribaculum</taxon>
    </lineage>
</organism>
<evidence type="ECO:0000313" key="2">
    <source>
        <dbReference type="EMBL" id="TGY76579.1"/>
    </source>
</evidence>
<sequence>MDKPRKKHASTLGRILSWSTVLTFVVGLMLPRHSNIQMYCLLLWVVLFSLCILFGTIGIRNMR</sequence>
<accession>A0A4V3RUW7</accession>
<keyword evidence="1" id="KW-1133">Transmembrane helix</keyword>
<feature type="transmembrane region" description="Helical" evidence="1">
    <location>
        <begin position="12"/>
        <end position="30"/>
    </location>
</feature>
<evidence type="ECO:0000256" key="1">
    <source>
        <dbReference type="SAM" id="Phobius"/>
    </source>
</evidence>
<name>A0A4V3RUW7_9BACT</name>